<evidence type="ECO:0000256" key="14">
    <source>
        <dbReference type="ARBA" id="ARBA00022963"/>
    </source>
</evidence>
<dbReference type="EC" id="3.1.1.4" evidence="7"/>
<evidence type="ECO:0000256" key="6">
    <source>
        <dbReference type="ARBA" id="ARBA00013179"/>
    </source>
</evidence>
<keyword evidence="13 20" id="KW-0106">Calcium</keyword>
<reference evidence="23 24" key="1">
    <citation type="submission" date="2017-02" db="EMBL/GenBank/DDBJ databases">
        <title>Whole genome sequencing of Helicobacter bilis strain AAQJH.</title>
        <authorList>
            <person name="Conlan S."/>
            <person name="Thomas P.J."/>
            <person name="Mullikin J."/>
            <person name="Palmore T.N."/>
            <person name="Frank K.M."/>
            <person name="Segre J.A."/>
        </authorList>
    </citation>
    <scope>NUCLEOTIDE SEQUENCE [LARGE SCALE GENOMIC DNA]</scope>
    <source>
        <strain evidence="23 24">AAQJH</strain>
    </source>
</reference>
<evidence type="ECO:0000256" key="22">
    <source>
        <dbReference type="SAM" id="SignalP"/>
    </source>
</evidence>
<gene>
    <name evidence="23" type="ORF">XJ32_06725</name>
</gene>
<dbReference type="PANTHER" id="PTHR40457:SF1">
    <property type="entry name" value="PHOSPHOLIPASE A1"/>
    <property type="match status" value="1"/>
</dbReference>
<keyword evidence="17" id="KW-0998">Cell outer membrane</keyword>
<feature type="compositionally biased region" description="Basic and acidic residues" evidence="21">
    <location>
        <begin position="33"/>
        <end position="58"/>
    </location>
</feature>
<evidence type="ECO:0000256" key="5">
    <source>
        <dbReference type="ARBA" id="ARBA00011702"/>
    </source>
</evidence>
<feature type="chain" id="PRO_5039913416" description="Phosphatidylcholine 1-acylhydrolase" evidence="22">
    <location>
        <begin position="21"/>
        <end position="353"/>
    </location>
</feature>
<comment type="subunit">
    <text evidence="5">Homodimer; dimerization is reversible, and the dimeric form is the active one.</text>
</comment>
<dbReference type="GO" id="GO:0009279">
    <property type="term" value="C:cell outer membrane"/>
    <property type="evidence" value="ECO:0007669"/>
    <property type="project" value="UniProtKB-SubCell"/>
</dbReference>
<evidence type="ECO:0000256" key="2">
    <source>
        <dbReference type="ARBA" id="ARBA00001604"/>
    </source>
</evidence>
<evidence type="ECO:0000256" key="20">
    <source>
        <dbReference type="PIRSR" id="PIRSR603187-2"/>
    </source>
</evidence>
<feature type="active site" description="Nucleophile" evidence="19">
    <location>
        <position position="200"/>
    </location>
</feature>
<evidence type="ECO:0000256" key="13">
    <source>
        <dbReference type="ARBA" id="ARBA00022837"/>
    </source>
</evidence>
<keyword evidence="11 22" id="KW-0732">Signal</keyword>
<dbReference type="GO" id="GO:0008970">
    <property type="term" value="F:phospholipase A1 activity"/>
    <property type="evidence" value="ECO:0007669"/>
    <property type="project" value="UniProtKB-EC"/>
</dbReference>
<evidence type="ECO:0000256" key="11">
    <source>
        <dbReference type="ARBA" id="ARBA00022729"/>
    </source>
</evidence>
<evidence type="ECO:0000256" key="17">
    <source>
        <dbReference type="ARBA" id="ARBA00023237"/>
    </source>
</evidence>
<accession>A0A1Q2LIJ1</accession>
<evidence type="ECO:0000256" key="3">
    <source>
        <dbReference type="ARBA" id="ARBA00004571"/>
    </source>
</evidence>
<feature type="signal peptide" evidence="22">
    <location>
        <begin position="1"/>
        <end position="20"/>
    </location>
</feature>
<organism evidence="23 24">
    <name type="scientific">Helicobacter bilis</name>
    <dbReference type="NCBI Taxonomy" id="37372"/>
    <lineage>
        <taxon>Bacteria</taxon>
        <taxon>Pseudomonadati</taxon>
        <taxon>Campylobacterota</taxon>
        <taxon>Epsilonproteobacteria</taxon>
        <taxon>Campylobacterales</taxon>
        <taxon>Helicobacteraceae</taxon>
        <taxon>Helicobacter</taxon>
    </lineage>
</organism>
<dbReference type="InterPro" id="IPR036541">
    <property type="entry name" value="PLipase_A1_sf"/>
</dbReference>
<dbReference type="EMBL" id="CP019645">
    <property type="protein sequence ID" value="AQQ59827.1"/>
    <property type="molecule type" value="Genomic_DNA"/>
</dbReference>
<protein>
    <recommendedName>
        <fullName evidence="18">Phosphatidylcholine 1-acylhydrolase</fullName>
        <ecNumber evidence="6">3.1.1.32</ecNumber>
        <ecNumber evidence="7">3.1.1.4</ecNumber>
    </recommendedName>
</protein>
<evidence type="ECO:0000256" key="16">
    <source>
        <dbReference type="ARBA" id="ARBA00023136"/>
    </source>
</evidence>
<keyword evidence="8" id="KW-1134">Transmembrane beta strand</keyword>
<dbReference type="GO" id="GO:0016042">
    <property type="term" value="P:lipid catabolic process"/>
    <property type="evidence" value="ECO:0007669"/>
    <property type="project" value="UniProtKB-KW"/>
</dbReference>
<keyword evidence="9" id="KW-0812">Transmembrane</keyword>
<comment type="similarity">
    <text evidence="4">Belongs to the phospholipase A1 family.</text>
</comment>
<comment type="catalytic activity">
    <reaction evidence="2">
        <text>a 1,2-diacyl-sn-glycero-3-phosphocholine + H2O = a 1-acyl-sn-glycero-3-phosphocholine + a fatty acid + H(+)</text>
        <dbReference type="Rhea" id="RHEA:15801"/>
        <dbReference type="ChEBI" id="CHEBI:15377"/>
        <dbReference type="ChEBI" id="CHEBI:15378"/>
        <dbReference type="ChEBI" id="CHEBI:28868"/>
        <dbReference type="ChEBI" id="CHEBI:57643"/>
        <dbReference type="ChEBI" id="CHEBI:58168"/>
        <dbReference type="EC" id="3.1.1.4"/>
    </reaction>
</comment>
<evidence type="ECO:0000256" key="21">
    <source>
        <dbReference type="SAM" id="MobiDB-lite"/>
    </source>
</evidence>
<evidence type="ECO:0000256" key="19">
    <source>
        <dbReference type="PIRSR" id="PIRSR603187-1"/>
    </source>
</evidence>
<dbReference type="KEGG" id="hbl:XJ32_06725"/>
<comment type="subcellular location">
    <subcellularLocation>
        <location evidence="3">Cell outer membrane</location>
        <topology evidence="3">Multi-pass membrane protein</topology>
    </subcellularLocation>
</comment>
<dbReference type="PANTHER" id="PTHR40457">
    <property type="entry name" value="PHOSPHOLIPASE A1"/>
    <property type="match status" value="1"/>
</dbReference>
<dbReference type="EC" id="3.1.1.32" evidence="6"/>
<evidence type="ECO:0000256" key="9">
    <source>
        <dbReference type="ARBA" id="ARBA00022692"/>
    </source>
</evidence>
<dbReference type="InterPro" id="IPR003187">
    <property type="entry name" value="PLipase_A1"/>
</dbReference>
<keyword evidence="15" id="KW-0443">Lipid metabolism</keyword>
<evidence type="ECO:0000256" key="1">
    <source>
        <dbReference type="ARBA" id="ARBA00000111"/>
    </source>
</evidence>
<dbReference type="GO" id="GO:0046872">
    <property type="term" value="F:metal ion binding"/>
    <property type="evidence" value="ECO:0007669"/>
    <property type="project" value="UniProtKB-KW"/>
</dbReference>
<sequence length="353" mass="41552">MRIKQLCIIYILLHIHIAYAIDNIESHTKDLQTIDSTKDSQENTKENPKEDSKQKDSKQNALDQNISDDYARIQTPPFHSKTLDVRSFFSHFKFYEPWYILPAYYSFSDMYSTDLTRTEIKAQISFRLELLSDVMCKYCAFSFDYTQRIYLQTYNDPQSAPLRDTDLSPAISFIYKKPIPIANGDGGYFNWFSIGYRHVSNGERENIYDSDPRQEAWGGKFVRSKAFDRVVLETNYKYKDFNARLRAWMNISAIAYDGAKTNGDIGKYMGYGDIKLSYTYKNNHFELYLNNIFNNYFSRDYWDWKGHVELGYSYGVGKHYAIYVQYLYGYGDSLYEYSLPVNRIGVGVRLRDF</sequence>
<evidence type="ECO:0000313" key="24">
    <source>
        <dbReference type="Proteomes" id="UP000188298"/>
    </source>
</evidence>
<feature type="region of interest" description="Disordered" evidence="21">
    <location>
        <begin position="33"/>
        <end position="61"/>
    </location>
</feature>
<keyword evidence="16" id="KW-0472">Membrane</keyword>
<evidence type="ECO:0000256" key="12">
    <source>
        <dbReference type="ARBA" id="ARBA00022801"/>
    </source>
</evidence>
<dbReference type="Pfam" id="PF02253">
    <property type="entry name" value="PLA1"/>
    <property type="match status" value="1"/>
</dbReference>
<keyword evidence="10 20" id="KW-0479">Metal-binding</keyword>
<evidence type="ECO:0000256" key="7">
    <source>
        <dbReference type="ARBA" id="ARBA00013278"/>
    </source>
</evidence>
<dbReference type="GO" id="GO:0004623">
    <property type="term" value="F:phospholipase A2 activity"/>
    <property type="evidence" value="ECO:0007669"/>
    <property type="project" value="UniProtKB-EC"/>
</dbReference>
<evidence type="ECO:0000256" key="10">
    <source>
        <dbReference type="ARBA" id="ARBA00022723"/>
    </source>
</evidence>
<name>A0A1Q2LIJ1_9HELI</name>
<dbReference type="Proteomes" id="UP000188298">
    <property type="component" value="Chromosome"/>
</dbReference>
<comment type="catalytic activity">
    <reaction evidence="1">
        <text>a 1,2-diacyl-sn-glycero-3-phosphocholine + H2O = a 2-acyl-sn-glycero-3-phosphocholine + a fatty acid + H(+)</text>
        <dbReference type="Rhea" id="RHEA:18689"/>
        <dbReference type="ChEBI" id="CHEBI:15377"/>
        <dbReference type="ChEBI" id="CHEBI:15378"/>
        <dbReference type="ChEBI" id="CHEBI:28868"/>
        <dbReference type="ChEBI" id="CHEBI:57643"/>
        <dbReference type="ChEBI" id="CHEBI:57875"/>
        <dbReference type="EC" id="3.1.1.32"/>
    </reaction>
</comment>
<dbReference type="AlphaFoldDB" id="A0A1Q2LIJ1"/>
<feature type="binding site" description="in dimeric form" evidence="20">
    <location>
        <position position="159"/>
    </location>
    <ligand>
        <name>Ca(2+)</name>
        <dbReference type="ChEBI" id="CHEBI:29108"/>
        <label>1</label>
    </ligand>
</feature>
<comment type="cofactor">
    <cofactor evidence="20">
        <name>Ca(2+)</name>
        <dbReference type="ChEBI" id="CHEBI:29108"/>
    </cofactor>
    <text evidence="20">Binds 1 Ca(2+) ion per monomer.</text>
</comment>
<dbReference type="Gene3D" id="2.40.230.10">
    <property type="entry name" value="Phospholipase A1"/>
    <property type="match status" value="1"/>
</dbReference>
<evidence type="ECO:0000256" key="15">
    <source>
        <dbReference type="ARBA" id="ARBA00023098"/>
    </source>
</evidence>
<evidence type="ECO:0000256" key="4">
    <source>
        <dbReference type="ARBA" id="ARBA00010525"/>
    </source>
</evidence>
<keyword evidence="12" id="KW-0378">Hydrolase</keyword>
<dbReference type="RefSeq" id="WP_077388773.1">
    <property type="nucleotide sequence ID" value="NZ_CP019645.1"/>
</dbReference>
<keyword evidence="14" id="KW-0442">Lipid degradation</keyword>
<evidence type="ECO:0000256" key="8">
    <source>
        <dbReference type="ARBA" id="ARBA00022452"/>
    </source>
</evidence>
<proteinExistence type="inferred from homology"/>
<evidence type="ECO:0000313" key="23">
    <source>
        <dbReference type="EMBL" id="AQQ59827.1"/>
    </source>
</evidence>
<evidence type="ECO:0000256" key="18">
    <source>
        <dbReference type="ARBA" id="ARBA00032375"/>
    </source>
</evidence>
<dbReference type="SUPFAM" id="SSF56931">
    <property type="entry name" value="Outer membrane phospholipase A (OMPLA)"/>
    <property type="match status" value="1"/>
</dbReference>
<feature type="active site" description="Proton acceptor" evidence="19">
    <location>
        <position position="198"/>
    </location>
</feature>